<keyword evidence="2" id="KW-1185">Reference proteome</keyword>
<evidence type="ECO:0000313" key="1">
    <source>
        <dbReference type="EMBL" id="GIJ27299.1"/>
    </source>
</evidence>
<gene>
    <name evidence="1" type="ORF">Vqi01_24610</name>
</gene>
<accession>A0ABQ4JAU4</accession>
<protein>
    <recommendedName>
        <fullName evidence="3">HTH luxR-type domain-containing protein</fullName>
    </recommendedName>
</protein>
<reference evidence="1 2" key="1">
    <citation type="submission" date="2021-01" db="EMBL/GenBank/DDBJ databases">
        <title>Whole genome shotgun sequence of Verrucosispora qiuiae NBRC 106684.</title>
        <authorList>
            <person name="Komaki H."/>
            <person name="Tamura T."/>
        </authorList>
    </citation>
    <scope>NUCLEOTIDE SEQUENCE [LARGE SCALE GENOMIC DNA]</scope>
    <source>
        <strain evidence="1 2">NBRC 106684</strain>
    </source>
</reference>
<evidence type="ECO:0000313" key="2">
    <source>
        <dbReference type="Proteomes" id="UP000653076"/>
    </source>
</evidence>
<dbReference type="InterPro" id="IPR036388">
    <property type="entry name" value="WH-like_DNA-bd_sf"/>
</dbReference>
<sequence length="225" mass="24670">MTTRSTITDRNLVQRAAYQDRRVLSAEISVSLLGAELADLTRAELLVIAPVPGQMPLPVEIFGSLRARNVKARVLYPAGKEPLAEPLATLARGGIALPAALQLPYFLVVRDRAVVYLPNQDPAHPRNGRLTRIRSVVMGDSLAMLFGLMWDTAAQRGRAGRTPDQVDGGEELLHALSEGLTDDQAAVMLHMSKRTFARRVAEMMHRLNASTRFQAGVQAARRGWV</sequence>
<organism evidence="1 2">
    <name type="scientific">Micromonospora qiuiae</name>
    <dbReference type="NCBI Taxonomy" id="502268"/>
    <lineage>
        <taxon>Bacteria</taxon>
        <taxon>Bacillati</taxon>
        <taxon>Actinomycetota</taxon>
        <taxon>Actinomycetes</taxon>
        <taxon>Micromonosporales</taxon>
        <taxon>Micromonosporaceae</taxon>
        <taxon>Micromonospora</taxon>
    </lineage>
</organism>
<dbReference type="InterPro" id="IPR016032">
    <property type="entry name" value="Sig_transdc_resp-reg_C-effctor"/>
</dbReference>
<dbReference type="SUPFAM" id="SSF46894">
    <property type="entry name" value="C-terminal effector domain of the bipartite response regulators"/>
    <property type="match status" value="1"/>
</dbReference>
<evidence type="ECO:0008006" key="3">
    <source>
        <dbReference type="Google" id="ProtNLM"/>
    </source>
</evidence>
<comment type="caution">
    <text evidence="1">The sequence shown here is derived from an EMBL/GenBank/DDBJ whole genome shotgun (WGS) entry which is preliminary data.</text>
</comment>
<dbReference type="Proteomes" id="UP000653076">
    <property type="component" value="Unassembled WGS sequence"/>
</dbReference>
<name>A0ABQ4JAU4_9ACTN</name>
<dbReference type="Gene3D" id="1.10.10.10">
    <property type="entry name" value="Winged helix-like DNA-binding domain superfamily/Winged helix DNA-binding domain"/>
    <property type="match status" value="1"/>
</dbReference>
<dbReference type="RefSeq" id="WP_204034876.1">
    <property type="nucleotide sequence ID" value="NZ_BOPC01000031.1"/>
</dbReference>
<proteinExistence type="predicted"/>
<dbReference type="EMBL" id="BOPC01000031">
    <property type="protein sequence ID" value="GIJ27299.1"/>
    <property type="molecule type" value="Genomic_DNA"/>
</dbReference>